<evidence type="ECO:0000313" key="4">
    <source>
        <dbReference type="Proteomes" id="UP000332933"/>
    </source>
</evidence>
<organism evidence="3 4">
    <name type="scientific">Aphanomyces stellatus</name>
    <dbReference type="NCBI Taxonomy" id="120398"/>
    <lineage>
        <taxon>Eukaryota</taxon>
        <taxon>Sar</taxon>
        <taxon>Stramenopiles</taxon>
        <taxon>Oomycota</taxon>
        <taxon>Saprolegniomycetes</taxon>
        <taxon>Saprolegniales</taxon>
        <taxon>Verrucalvaceae</taxon>
        <taxon>Aphanomyces</taxon>
    </lineage>
</organism>
<accession>A0A485LBJ4</accession>
<dbReference type="EMBL" id="CAADRA010006198">
    <property type="protein sequence ID" value="VFT94262.1"/>
    <property type="molecule type" value="Genomic_DNA"/>
</dbReference>
<keyword evidence="4" id="KW-1185">Reference proteome</keyword>
<gene>
    <name evidence="3" type="primary">Aste57867_17509</name>
    <name evidence="2" type="ORF">As57867_017449</name>
    <name evidence="3" type="ORF">ASTE57867_17509</name>
</gene>
<dbReference type="OrthoDB" id="10508500at2759"/>
<reference evidence="3 4" key="1">
    <citation type="submission" date="2019-03" db="EMBL/GenBank/DDBJ databases">
        <authorList>
            <person name="Gaulin E."/>
            <person name="Dumas B."/>
        </authorList>
    </citation>
    <scope>NUCLEOTIDE SEQUENCE [LARGE SCALE GENOMIC DNA]</scope>
    <source>
        <strain evidence="3">CBS 568.67</strain>
    </source>
</reference>
<dbReference type="EMBL" id="VJMH01006177">
    <property type="protein sequence ID" value="KAF0691233.1"/>
    <property type="molecule type" value="Genomic_DNA"/>
</dbReference>
<feature type="region of interest" description="Disordered" evidence="1">
    <location>
        <begin position="89"/>
        <end position="126"/>
    </location>
</feature>
<dbReference type="AlphaFoldDB" id="A0A485LBJ4"/>
<name>A0A485LBJ4_9STRA</name>
<protein>
    <submittedName>
        <fullName evidence="3">Aste57867_17509 protein</fullName>
    </submittedName>
</protein>
<evidence type="ECO:0000313" key="3">
    <source>
        <dbReference type="EMBL" id="VFT94262.1"/>
    </source>
</evidence>
<proteinExistence type="predicted"/>
<dbReference type="Proteomes" id="UP000332933">
    <property type="component" value="Unassembled WGS sequence"/>
</dbReference>
<sequence length="373" mass="40815">MLSAPPSSNMGPDGAKEVRVWTTPTFFSPRYLAPRAFVQNLSLSPPVTAWRHVSDRGDLGGLDVYSQPEHQLASVGDVCNDAPMNHLAAAAGADGNDGPPPPSALPTDAQSSIRHRRKMNKRRLRAEQRDRMERLARDLEALTGEILALEHQLFAVEQTVEGTTLTMPRLASPPPPSSVSSLAALMSPSAAPLPSTSSGTTAAHVLRHYFAAFRHGYTSSLRDTLVQIVHPDVRFMGLVGIRHLEAHWERCCDVYASFEMELQSTRPVDPRQWIATARLLLQMTPRTIESLYPHLVDMPDVAAALVARPLELHMQCHVWLDRHFKITRLEYAIGWAPALLALVADAEVVAAVMAKPPSSTSSSSSLAGGRRRS</sequence>
<feature type="compositionally biased region" description="Basic residues" evidence="1">
    <location>
        <begin position="113"/>
        <end position="124"/>
    </location>
</feature>
<evidence type="ECO:0000313" key="2">
    <source>
        <dbReference type="EMBL" id="KAF0691233.1"/>
    </source>
</evidence>
<reference evidence="2" key="2">
    <citation type="submission" date="2019-06" db="EMBL/GenBank/DDBJ databases">
        <title>Genomics analysis of Aphanomyces spp. identifies a new class of oomycete effector associated with host adaptation.</title>
        <authorList>
            <person name="Gaulin E."/>
        </authorList>
    </citation>
    <scope>NUCLEOTIDE SEQUENCE</scope>
    <source>
        <strain evidence="2">CBS 578.67</strain>
    </source>
</reference>
<evidence type="ECO:0000256" key="1">
    <source>
        <dbReference type="SAM" id="MobiDB-lite"/>
    </source>
</evidence>